<dbReference type="AlphaFoldDB" id="A0A5C6SYN3"/>
<evidence type="ECO:0000313" key="1">
    <source>
        <dbReference type="EMBL" id="TXC03128.1"/>
    </source>
</evidence>
<evidence type="ECO:0000313" key="2">
    <source>
        <dbReference type="Proteomes" id="UP000321331"/>
    </source>
</evidence>
<reference evidence="1 2" key="1">
    <citation type="submission" date="2019-07" db="EMBL/GenBank/DDBJ databases">
        <title>The First High-Quality Draft Genome Sequence of the Causal Agent of the Current Panama Disease Epidemic.</title>
        <authorList>
            <person name="Warmington R.J."/>
            <person name="Kay W."/>
            <person name="Jeffries A."/>
            <person name="Bebber D."/>
            <person name="Moore K."/>
            <person name="Studholme D.J."/>
        </authorList>
    </citation>
    <scope>NUCLEOTIDE SEQUENCE [LARGE SCALE GENOMIC DNA]</scope>
    <source>
        <strain evidence="1 2">TR4</strain>
    </source>
</reference>
<dbReference type="Proteomes" id="UP000321331">
    <property type="component" value="Unassembled WGS sequence"/>
</dbReference>
<organism evidence="1 2">
    <name type="scientific">Fusarium oxysporum f. sp. cubense</name>
    <dbReference type="NCBI Taxonomy" id="61366"/>
    <lineage>
        <taxon>Eukaryota</taxon>
        <taxon>Fungi</taxon>
        <taxon>Dikarya</taxon>
        <taxon>Ascomycota</taxon>
        <taxon>Pezizomycotina</taxon>
        <taxon>Sordariomycetes</taxon>
        <taxon>Hypocreomycetidae</taxon>
        <taxon>Hypocreales</taxon>
        <taxon>Nectriaceae</taxon>
        <taxon>Fusarium</taxon>
        <taxon>Fusarium oxysporum species complex</taxon>
    </lineage>
</organism>
<gene>
    <name evidence="1" type="ORF">FocTR4_00015388</name>
</gene>
<sequence>MKSVSAKDPFFRLSSNVREKIITSLDYYVWYNNLCKASVVMNHGRHTNKLTVCSDSIIGKFNFWNDRWNFRGAHVRCLLSDGHLSGINAVDYYNQTLMDPLFSTKPEIVYEMDALYGRLVDYLSLGPEIVRAFIERHADRYLTHRVVKAYGKHGERFPTTYPLNAREHYHVQAEVEAVMREEQLRKWEEEQWRKVPQLSKVDVTDDFWLRAYITTENLVDVTDRTDENELNEAGEKKEEEEWVFV</sequence>
<comment type="caution">
    <text evidence="1">The sequence shown here is derived from an EMBL/GenBank/DDBJ whole genome shotgun (WGS) entry which is preliminary data.</text>
</comment>
<dbReference type="EMBL" id="VMNF01000008">
    <property type="protein sequence ID" value="TXC03128.1"/>
    <property type="molecule type" value="Genomic_DNA"/>
</dbReference>
<protein>
    <submittedName>
        <fullName evidence="1">Uncharacterized protein</fullName>
    </submittedName>
</protein>
<proteinExistence type="predicted"/>
<name>A0A5C6SYN3_FUSOC</name>
<accession>A0A5C6SYN3</accession>